<sequence>MVLDSPFTRWTGDGLHNRHPVVTPVWVRLDSLYIRVRGVPVHTIVTGLDFTGEVPGRLHGWFPTVKGEWLGVVDFEVPYADPRREPLRVRDQLVPAYALRPQGEGERGEPDD</sequence>
<protein>
    <submittedName>
        <fullName evidence="1">Uncharacterized protein</fullName>
    </submittedName>
</protein>
<dbReference type="RefSeq" id="WP_221216140.1">
    <property type="nucleotide sequence ID" value="NZ_BNAV01000007.1"/>
</dbReference>
<evidence type="ECO:0000313" key="2">
    <source>
        <dbReference type="Proteomes" id="UP000658656"/>
    </source>
</evidence>
<proteinExistence type="predicted"/>
<gene>
    <name evidence="1" type="ORF">GCM10017566_47980</name>
</gene>
<keyword evidence="2" id="KW-1185">Reference proteome</keyword>
<reference evidence="1" key="2">
    <citation type="submission" date="2020-09" db="EMBL/GenBank/DDBJ databases">
        <authorList>
            <person name="Sun Q."/>
            <person name="Zhou Y."/>
        </authorList>
    </citation>
    <scope>NUCLEOTIDE SEQUENCE</scope>
    <source>
        <strain evidence="1">CGMCC 4.7679</strain>
    </source>
</reference>
<evidence type="ECO:0000313" key="1">
    <source>
        <dbReference type="EMBL" id="GHF68557.1"/>
    </source>
</evidence>
<name>A0A8H9IW48_9PSEU</name>
<dbReference type="AlphaFoldDB" id="A0A8H9IW48"/>
<dbReference type="EMBL" id="BNAV01000007">
    <property type="protein sequence ID" value="GHF68557.1"/>
    <property type="molecule type" value="Genomic_DNA"/>
</dbReference>
<dbReference type="Proteomes" id="UP000658656">
    <property type="component" value="Unassembled WGS sequence"/>
</dbReference>
<accession>A0A8H9IW48</accession>
<reference evidence="1" key="1">
    <citation type="journal article" date="2014" name="Int. J. Syst. Evol. Microbiol.">
        <title>Complete genome sequence of Corynebacterium casei LMG S-19264T (=DSM 44701T), isolated from a smear-ripened cheese.</title>
        <authorList>
            <consortium name="US DOE Joint Genome Institute (JGI-PGF)"/>
            <person name="Walter F."/>
            <person name="Albersmeier A."/>
            <person name="Kalinowski J."/>
            <person name="Ruckert C."/>
        </authorList>
    </citation>
    <scope>NUCLEOTIDE SEQUENCE</scope>
    <source>
        <strain evidence="1">CGMCC 4.7679</strain>
    </source>
</reference>
<organism evidence="1 2">
    <name type="scientific">Amycolatopsis bartoniae</name>
    <dbReference type="NCBI Taxonomy" id="941986"/>
    <lineage>
        <taxon>Bacteria</taxon>
        <taxon>Bacillati</taxon>
        <taxon>Actinomycetota</taxon>
        <taxon>Actinomycetes</taxon>
        <taxon>Pseudonocardiales</taxon>
        <taxon>Pseudonocardiaceae</taxon>
        <taxon>Amycolatopsis</taxon>
    </lineage>
</organism>
<comment type="caution">
    <text evidence="1">The sequence shown here is derived from an EMBL/GenBank/DDBJ whole genome shotgun (WGS) entry which is preliminary data.</text>
</comment>